<keyword evidence="3" id="KW-1185">Reference proteome</keyword>
<dbReference type="EMBL" id="JOJR01001599">
    <property type="protein sequence ID" value="RCN30303.1"/>
    <property type="molecule type" value="Genomic_DNA"/>
</dbReference>
<evidence type="ECO:0000256" key="1">
    <source>
        <dbReference type="SAM" id="Phobius"/>
    </source>
</evidence>
<sequence length="111" mass="12810">MVFCSRRITLTLRNLRSDKSKNIQIRMYKILLAETALPLILIHVPLIASCSLPLVDLHVNIILDYLPLLYAWYPALDPLVVLWNLKMKDIKMKKFYKRSSTAVRVVVVTSA</sequence>
<organism evidence="2 3">
    <name type="scientific">Ancylostoma caninum</name>
    <name type="common">Dog hookworm</name>
    <dbReference type="NCBI Taxonomy" id="29170"/>
    <lineage>
        <taxon>Eukaryota</taxon>
        <taxon>Metazoa</taxon>
        <taxon>Ecdysozoa</taxon>
        <taxon>Nematoda</taxon>
        <taxon>Chromadorea</taxon>
        <taxon>Rhabditida</taxon>
        <taxon>Rhabditina</taxon>
        <taxon>Rhabditomorpha</taxon>
        <taxon>Strongyloidea</taxon>
        <taxon>Ancylostomatidae</taxon>
        <taxon>Ancylostomatinae</taxon>
        <taxon>Ancylostoma</taxon>
    </lineage>
</organism>
<protein>
    <recommendedName>
        <fullName evidence="4">G-protein coupled receptors family 1 profile domain-containing protein</fullName>
    </recommendedName>
</protein>
<reference evidence="2 3" key="1">
    <citation type="submission" date="2014-10" db="EMBL/GenBank/DDBJ databases">
        <title>Draft genome of the hookworm Ancylostoma caninum.</title>
        <authorList>
            <person name="Mitreva M."/>
        </authorList>
    </citation>
    <scope>NUCLEOTIDE SEQUENCE [LARGE SCALE GENOMIC DNA]</scope>
    <source>
        <strain evidence="2 3">Baltimore</strain>
    </source>
</reference>
<dbReference type="PANTHER" id="PTHR22943:SF248">
    <property type="entry name" value="SEVEN TM RECEPTOR"/>
    <property type="match status" value="1"/>
</dbReference>
<keyword evidence="1" id="KW-1133">Transmembrane helix</keyword>
<evidence type="ECO:0008006" key="4">
    <source>
        <dbReference type="Google" id="ProtNLM"/>
    </source>
</evidence>
<keyword evidence="1" id="KW-0472">Membrane</keyword>
<dbReference type="Proteomes" id="UP000252519">
    <property type="component" value="Unassembled WGS sequence"/>
</dbReference>
<comment type="caution">
    <text evidence="2">The sequence shown here is derived from an EMBL/GenBank/DDBJ whole genome shotgun (WGS) entry which is preliminary data.</text>
</comment>
<dbReference type="AlphaFoldDB" id="A0A368FDT4"/>
<evidence type="ECO:0000313" key="2">
    <source>
        <dbReference type="EMBL" id="RCN30303.1"/>
    </source>
</evidence>
<gene>
    <name evidence="2" type="ORF">ANCCAN_23927</name>
</gene>
<dbReference type="Pfam" id="PF10326">
    <property type="entry name" value="7TM_GPCR_Str"/>
    <property type="match status" value="1"/>
</dbReference>
<dbReference type="PANTHER" id="PTHR22943">
    <property type="entry name" value="7-TRANSMEMBRANE DOMAIN RECEPTOR C.ELEGANS"/>
    <property type="match status" value="1"/>
</dbReference>
<dbReference type="OrthoDB" id="5792363at2759"/>
<proteinExistence type="predicted"/>
<dbReference type="InterPro" id="IPR019428">
    <property type="entry name" value="7TM_GPCR_serpentine_rcpt_Str"/>
</dbReference>
<keyword evidence="1" id="KW-0812">Transmembrane</keyword>
<name>A0A368FDT4_ANCCA</name>
<evidence type="ECO:0000313" key="3">
    <source>
        <dbReference type="Proteomes" id="UP000252519"/>
    </source>
</evidence>
<feature type="transmembrane region" description="Helical" evidence="1">
    <location>
        <begin position="30"/>
        <end position="48"/>
    </location>
</feature>
<feature type="transmembrane region" description="Helical" evidence="1">
    <location>
        <begin position="68"/>
        <end position="85"/>
    </location>
</feature>
<accession>A0A368FDT4</accession>